<dbReference type="STRING" id="46679.SAMN05216202_3635"/>
<name>A0A1H2NFK9_9PSED</name>
<keyword evidence="2" id="KW-1185">Reference proteome</keyword>
<dbReference type="OrthoDB" id="7029451at2"/>
<accession>A0A1H2NFK9</accession>
<gene>
    <name evidence="1" type="ORF">SAMN05216202_3635</name>
</gene>
<proteinExistence type="predicted"/>
<dbReference type="AlphaFoldDB" id="A0A1H2NFK9"/>
<evidence type="ECO:0000313" key="1">
    <source>
        <dbReference type="EMBL" id="SDV04259.1"/>
    </source>
</evidence>
<dbReference type="EMBL" id="LT629802">
    <property type="protein sequence ID" value="SDV04259.1"/>
    <property type="molecule type" value="Genomic_DNA"/>
</dbReference>
<dbReference type="Proteomes" id="UP000198600">
    <property type="component" value="Chromosome I"/>
</dbReference>
<reference evidence="2" key="1">
    <citation type="submission" date="2016-10" db="EMBL/GenBank/DDBJ databases">
        <authorList>
            <person name="Varghese N."/>
            <person name="Submissions S."/>
        </authorList>
    </citation>
    <scope>NUCLEOTIDE SEQUENCE [LARGE SCALE GENOMIC DNA]</scope>
    <source>
        <strain evidence="2">LMG 2223</strain>
    </source>
</reference>
<protein>
    <submittedName>
        <fullName evidence="1">Uncharacterized protein</fullName>
    </submittedName>
</protein>
<evidence type="ECO:0000313" key="2">
    <source>
        <dbReference type="Proteomes" id="UP000198600"/>
    </source>
</evidence>
<organism evidence="1 2">
    <name type="scientific">Pseudomonas mucidolens</name>
    <dbReference type="NCBI Taxonomy" id="46679"/>
    <lineage>
        <taxon>Bacteria</taxon>
        <taxon>Pseudomonadati</taxon>
        <taxon>Pseudomonadota</taxon>
        <taxon>Gammaproteobacteria</taxon>
        <taxon>Pseudomonadales</taxon>
        <taxon>Pseudomonadaceae</taxon>
        <taxon>Pseudomonas</taxon>
    </lineage>
</organism>
<dbReference type="RefSeq" id="WP_084379916.1">
    <property type="nucleotide sequence ID" value="NZ_LS483433.1"/>
</dbReference>
<sequence length="76" mass="8703">MKGKAKPITQPEWCPAREQSNELFREADRLDDKAYQLLSITPISAETAQKFHEAKNAARAKYLEARKAWNDAKTEP</sequence>